<dbReference type="AlphaFoldDB" id="A0A0R2A6W2"/>
<dbReference type="PATRIC" id="fig|1423813.3.peg.2122"/>
<sequence length="349" mass="40646">MDYLIMLLSVQQARRIRVIENILVNKRTVATLFWGMRYQILPWLGYRRKVSRRQFDIVWQNLLDAGLITIVEQQAQLTARGEAQQRQFYSTHYQPRYQAAYLLMNVDQVIQRLLLATQVVSEYSYESRQYAPFSFNDDDLRAVKQWFTHQNKAQLVLTYKQELADFLATLTDEEADFMVSQFIGHEVAGEALTQLADRLAIDVETARLMQYDLFAGLAQYGLHLKGGALYQLIAPMSSLTPMSNSAAQTYTLFQQRLSIQQISRTRRLKIGTVREHLLEAAIFEGANFPYDWVLSSSQQTQLATRYGDEQIDHWQFQEQETDTADAFFYFRLYQIMRSFISSDDHTGTD</sequence>
<dbReference type="Proteomes" id="UP000051733">
    <property type="component" value="Unassembled WGS sequence"/>
</dbReference>
<name>A0A0R2A6W2_9LACO</name>
<evidence type="ECO:0000313" key="3">
    <source>
        <dbReference type="Proteomes" id="UP000051733"/>
    </source>
</evidence>
<gene>
    <name evidence="2" type="ORF">FC26_GL002085</name>
</gene>
<dbReference type="STRING" id="1423813.FC26_GL002085"/>
<keyword evidence="3" id="KW-1185">Reference proteome</keyword>
<dbReference type="Pfam" id="PF14493">
    <property type="entry name" value="HTH_40"/>
    <property type="match status" value="1"/>
</dbReference>
<evidence type="ECO:0000313" key="2">
    <source>
        <dbReference type="EMBL" id="KRM62511.1"/>
    </source>
</evidence>
<evidence type="ECO:0000259" key="1">
    <source>
        <dbReference type="Pfam" id="PF14493"/>
    </source>
</evidence>
<organism evidence="2 3">
    <name type="scientific">Paucilactobacillus vaccinostercus DSM 20634</name>
    <dbReference type="NCBI Taxonomy" id="1423813"/>
    <lineage>
        <taxon>Bacteria</taxon>
        <taxon>Bacillati</taxon>
        <taxon>Bacillota</taxon>
        <taxon>Bacilli</taxon>
        <taxon>Lactobacillales</taxon>
        <taxon>Lactobacillaceae</taxon>
        <taxon>Paucilactobacillus</taxon>
    </lineage>
</organism>
<accession>A0A0R2A6W2</accession>
<feature type="domain" description="Helicase Helix-turn-helix" evidence="1">
    <location>
        <begin position="245"/>
        <end position="306"/>
    </location>
</feature>
<dbReference type="InterPro" id="IPR029491">
    <property type="entry name" value="Helicase_HTH"/>
</dbReference>
<proteinExistence type="predicted"/>
<reference evidence="2 3" key="1">
    <citation type="journal article" date="2015" name="Genome Announc.">
        <title>Expanding the biotechnology potential of lactobacilli through comparative genomics of 213 strains and associated genera.</title>
        <authorList>
            <person name="Sun Z."/>
            <person name="Harris H.M."/>
            <person name="McCann A."/>
            <person name="Guo C."/>
            <person name="Argimon S."/>
            <person name="Zhang W."/>
            <person name="Yang X."/>
            <person name="Jeffery I.B."/>
            <person name="Cooney J.C."/>
            <person name="Kagawa T.F."/>
            <person name="Liu W."/>
            <person name="Song Y."/>
            <person name="Salvetti E."/>
            <person name="Wrobel A."/>
            <person name="Rasinkangas P."/>
            <person name="Parkhill J."/>
            <person name="Rea M.C."/>
            <person name="O'Sullivan O."/>
            <person name="Ritari J."/>
            <person name="Douillard F.P."/>
            <person name="Paul Ross R."/>
            <person name="Yang R."/>
            <person name="Briner A.E."/>
            <person name="Felis G.E."/>
            <person name="de Vos W.M."/>
            <person name="Barrangou R."/>
            <person name="Klaenhammer T.R."/>
            <person name="Caufield P.W."/>
            <person name="Cui Y."/>
            <person name="Zhang H."/>
            <person name="O'Toole P.W."/>
        </authorList>
    </citation>
    <scope>NUCLEOTIDE SEQUENCE [LARGE SCALE GENOMIC DNA]</scope>
    <source>
        <strain evidence="2 3">DSM 20634</strain>
    </source>
</reference>
<comment type="caution">
    <text evidence="2">The sequence shown here is derived from an EMBL/GenBank/DDBJ whole genome shotgun (WGS) entry which is preliminary data.</text>
</comment>
<dbReference type="RefSeq" id="WP_057777204.1">
    <property type="nucleotide sequence ID" value="NZ_AYYY01000005.1"/>
</dbReference>
<protein>
    <recommendedName>
        <fullName evidence="1">Helicase Helix-turn-helix domain-containing protein</fullName>
    </recommendedName>
</protein>
<dbReference type="EMBL" id="AYYY01000005">
    <property type="protein sequence ID" value="KRM62511.1"/>
    <property type="molecule type" value="Genomic_DNA"/>
</dbReference>